<dbReference type="Proteomes" id="UP000299102">
    <property type="component" value="Unassembled WGS sequence"/>
</dbReference>
<sequence length="193" mass="21732">MSIRCLQNPEQAPAPQTMQDIICFALRLFRYTEDRNAERRRGAARGECTRAFTRLISLPYFLNDKHRDLADAVSRMTNTISASDHCPLTDNERKEVVTCARAWLLRRVTYYAAASRRVSRDARAPARDGTADGIACRRGESVRRTNPVFGPLNTYAAYAGAHTVRVKRIITPSAHAHRVSCVVSARDTRVLIK</sequence>
<dbReference type="EMBL" id="BGZK01000424">
    <property type="protein sequence ID" value="GBP42815.1"/>
    <property type="molecule type" value="Genomic_DNA"/>
</dbReference>
<protein>
    <submittedName>
        <fullName evidence="1">Uncharacterized protein</fullName>
    </submittedName>
</protein>
<reference evidence="1 2" key="1">
    <citation type="journal article" date="2019" name="Commun. Biol.">
        <title>The bagworm genome reveals a unique fibroin gene that provides high tensile strength.</title>
        <authorList>
            <person name="Kono N."/>
            <person name="Nakamura H."/>
            <person name="Ohtoshi R."/>
            <person name="Tomita M."/>
            <person name="Numata K."/>
            <person name="Arakawa K."/>
        </authorList>
    </citation>
    <scope>NUCLEOTIDE SEQUENCE [LARGE SCALE GENOMIC DNA]</scope>
</reference>
<accession>A0A4C1VYC6</accession>
<dbReference type="AlphaFoldDB" id="A0A4C1VYC6"/>
<name>A0A4C1VYC6_EUMVA</name>
<evidence type="ECO:0000313" key="2">
    <source>
        <dbReference type="Proteomes" id="UP000299102"/>
    </source>
</evidence>
<comment type="caution">
    <text evidence="1">The sequence shown here is derived from an EMBL/GenBank/DDBJ whole genome shotgun (WGS) entry which is preliminary data.</text>
</comment>
<keyword evidence="2" id="KW-1185">Reference proteome</keyword>
<proteinExistence type="predicted"/>
<organism evidence="1 2">
    <name type="scientific">Eumeta variegata</name>
    <name type="common">Bagworm moth</name>
    <name type="synonym">Eumeta japonica</name>
    <dbReference type="NCBI Taxonomy" id="151549"/>
    <lineage>
        <taxon>Eukaryota</taxon>
        <taxon>Metazoa</taxon>
        <taxon>Ecdysozoa</taxon>
        <taxon>Arthropoda</taxon>
        <taxon>Hexapoda</taxon>
        <taxon>Insecta</taxon>
        <taxon>Pterygota</taxon>
        <taxon>Neoptera</taxon>
        <taxon>Endopterygota</taxon>
        <taxon>Lepidoptera</taxon>
        <taxon>Glossata</taxon>
        <taxon>Ditrysia</taxon>
        <taxon>Tineoidea</taxon>
        <taxon>Psychidae</taxon>
        <taxon>Oiketicinae</taxon>
        <taxon>Eumeta</taxon>
    </lineage>
</organism>
<gene>
    <name evidence="1" type="ORF">EVAR_83334_1</name>
</gene>
<evidence type="ECO:0000313" key="1">
    <source>
        <dbReference type="EMBL" id="GBP42815.1"/>
    </source>
</evidence>